<accession>A0A4Y7SUC0</accession>
<comment type="caution">
    <text evidence="2">The sequence shown here is derived from an EMBL/GenBank/DDBJ whole genome shotgun (WGS) entry which is preliminary data.</text>
</comment>
<dbReference type="OrthoDB" id="3269227at2759"/>
<evidence type="ECO:0000256" key="1">
    <source>
        <dbReference type="SAM" id="MobiDB-lite"/>
    </source>
</evidence>
<feature type="compositionally biased region" description="Basic and acidic residues" evidence="1">
    <location>
        <begin position="186"/>
        <end position="207"/>
    </location>
</feature>
<dbReference type="AlphaFoldDB" id="A0A4Y7SUC0"/>
<protein>
    <submittedName>
        <fullName evidence="2">Uncharacterized protein</fullName>
    </submittedName>
</protein>
<feature type="region of interest" description="Disordered" evidence="1">
    <location>
        <begin position="1"/>
        <end position="221"/>
    </location>
</feature>
<gene>
    <name evidence="2" type="ORF">FA13DRAFT_1738188</name>
</gene>
<proteinExistence type="predicted"/>
<name>A0A4Y7SUC0_COPMI</name>
<feature type="compositionally biased region" description="Basic and acidic residues" evidence="1">
    <location>
        <begin position="38"/>
        <end position="53"/>
    </location>
</feature>
<evidence type="ECO:0000313" key="3">
    <source>
        <dbReference type="Proteomes" id="UP000298030"/>
    </source>
</evidence>
<organism evidence="2 3">
    <name type="scientific">Coprinellus micaceus</name>
    <name type="common">Glistening ink-cap mushroom</name>
    <name type="synonym">Coprinus micaceus</name>
    <dbReference type="NCBI Taxonomy" id="71717"/>
    <lineage>
        <taxon>Eukaryota</taxon>
        <taxon>Fungi</taxon>
        <taxon>Dikarya</taxon>
        <taxon>Basidiomycota</taxon>
        <taxon>Agaricomycotina</taxon>
        <taxon>Agaricomycetes</taxon>
        <taxon>Agaricomycetidae</taxon>
        <taxon>Agaricales</taxon>
        <taxon>Agaricineae</taxon>
        <taxon>Psathyrellaceae</taxon>
        <taxon>Coprinellus</taxon>
    </lineage>
</organism>
<keyword evidence="3" id="KW-1185">Reference proteome</keyword>
<dbReference type="STRING" id="71717.A0A4Y7SUC0"/>
<reference evidence="2 3" key="1">
    <citation type="journal article" date="2019" name="Nat. Ecol. Evol.">
        <title>Megaphylogeny resolves global patterns of mushroom evolution.</title>
        <authorList>
            <person name="Varga T."/>
            <person name="Krizsan K."/>
            <person name="Foldi C."/>
            <person name="Dima B."/>
            <person name="Sanchez-Garcia M."/>
            <person name="Sanchez-Ramirez S."/>
            <person name="Szollosi G.J."/>
            <person name="Szarkandi J.G."/>
            <person name="Papp V."/>
            <person name="Albert L."/>
            <person name="Andreopoulos W."/>
            <person name="Angelini C."/>
            <person name="Antonin V."/>
            <person name="Barry K.W."/>
            <person name="Bougher N.L."/>
            <person name="Buchanan P."/>
            <person name="Buyck B."/>
            <person name="Bense V."/>
            <person name="Catcheside P."/>
            <person name="Chovatia M."/>
            <person name="Cooper J."/>
            <person name="Damon W."/>
            <person name="Desjardin D."/>
            <person name="Finy P."/>
            <person name="Geml J."/>
            <person name="Haridas S."/>
            <person name="Hughes K."/>
            <person name="Justo A."/>
            <person name="Karasinski D."/>
            <person name="Kautmanova I."/>
            <person name="Kiss B."/>
            <person name="Kocsube S."/>
            <person name="Kotiranta H."/>
            <person name="LaButti K.M."/>
            <person name="Lechner B.E."/>
            <person name="Liimatainen K."/>
            <person name="Lipzen A."/>
            <person name="Lukacs Z."/>
            <person name="Mihaltcheva S."/>
            <person name="Morgado L.N."/>
            <person name="Niskanen T."/>
            <person name="Noordeloos M.E."/>
            <person name="Ohm R.A."/>
            <person name="Ortiz-Santana B."/>
            <person name="Ovrebo C."/>
            <person name="Racz N."/>
            <person name="Riley R."/>
            <person name="Savchenko A."/>
            <person name="Shiryaev A."/>
            <person name="Soop K."/>
            <person name="Spirin V."/>
            <person name="Szebenyi C."/>
            <person name="Tomsovsky M."/>
            <person name="Tulloss R.E."/>
            <person name="Uehling J."/>
            <person name="Grigoriev I.V."/>
            <person name="Vagvolgyi C."/>
            <person name="Papp T."/>
            <person name="Martin F.M."/>
            <person name="Miettinen O."/>
            <person name="Hibbett D.S."/>
            <person name="Nagy L.G."/>
        </authorList>
    </citation>
    <scope>NUCLEOTIDE SEQUENCE [LARGE SCALE GENOMIC DNA]</scope>
    <source>
        <strain evidence="2 3">FP101781</strain>
    </source>
</reference>
<dbReference type="Proteomes" id="UP000298030">
    <property type="component" value="Unassembled WGS sequence"/>
</dbReference>
<evidence type="ECO:0000313" key="2">
    <source>
        <dbReference type="EMBL" id="TEB25465.1"/>
    </source>
</evidence>
<sequence length="221" mass="23826">MFSLIRRISYGVIPRPDRPWEEDATSNAPAVRKKRRLSSTERDARDETEEIARGKKARSGSQSPETEVQEERETPLPQPEAETKEVKEVTKGVKEVALEDTSDKPGSEVDGQPASQDEPAVAPETVPLPDDGNSELDDLADASGEEDEMASDDEKEGEAVTDVDSSASESKDESDAPTAVASEATTDPKAEKKDAENVEEPKSDDVATKLTEAKPASSTVE</sequence>
<feature type="compositionally biased region" description="Basic and acidic residues" evidence="1">
    <location>
        <begin position="81"/>
        <end position="107"/>
    </location>
</feature>
<dbReference type="EMBL" id="QPFP01000056">
    <property type="protein sequence ID" value="TEB25465.1"/>
    <property type="molecule type" value="Genomic_DNA"/>
</dbReference>
<feature type="compositionally biased region" description="Acidic residues" evidence="1">
    <location>
        <begin position="132"/>
        <end position="161"/>
    </location>
</feature>